<protein>
    <submittedName>
        <fullName evidence="1">Uncharacterized protein</fullName>
    </submittedName>
</protein>
<accession>A0A8R1U5Q9</accession>
<accession>A0A2A6B4R8</accession>
<dbReference type="EnsemblMetazoa" id="PPA07030.1">
    <property type="protein sequence ID" value="PPA07030.1"/>
    <property type="gene ID" value="WBGene00096584"/>
</dbReference>
<evidence type="ECO:0000313" key="2">
    <source>
        <dbReference type="Proteomes" id="UP000005239"/>
    </source>
</evidence>
<organism evidence="1 2">
    <name type="scientific">Pristionchus pacificus</name>
    <name type="common">Parasitic nematode worm</name>
    <dbReference type="NCBI Taxonomy" id="54126"/>
    <lineage>
        <taxon>Eukaryota</taxon>
        <taxon>Metazoa</taxon>
        <taxon>Ecdysozoa</taxon>
        <taxon>Nematoda</taxon>
        <taxon>Chromadorea</taxon>
        <taxon>Rhabditida</taxon>
        <taxon>Rhabditina</taxon>
        <taxon>Diplogasteromorpha</taxon>
        <taxon>Diplogasteroidea</taxon>
        <taxon>Neodiplogasteridae</taxon>
        <taxon>Pristionchus</taxon>
    </lineage>
</organism>
<reference evidence="2" key="1">
    <citation type="journal article" date="2008" name="Nat. Genet.">
        <title>The Pristionchus pacificus genome provides a unique perspective on nematode lifestyle and parasitism.</title>
        <authorList>
            <person name="Dieterich C."/>
            <person name="Clifton S.W."/>
            <person name="Schuster L.N."/>
            <person name="Chinwalla A."/>
            <person name="Delehaunty K."/>
            <person name="Dinkelacker I."/>
            <person name="Fulton L."/>
            <person name="Fulton R."/>
            <person name="Godfrey J."/>
            <person name="Minx P."/>
            <person name="Mitreva M."/>
            <person name="Roeseler W."/>
            <person name="Tian H."/>
            <person name="Witte H."/>
            <person name="Yang S.P."/>
            <person name="Wilson R.K."/>
            <person name="Sommer R.J."/>
        </authorList>
    </citation>
    <scope>NUCLEOTIDE SEQUENCE [LARGE SCALE GENOMIC DNA]</scope>
    <source>
        <strain evidence="2">PS312</strain>
    </source>
</reference>
<sequence>MPARTPPHRPSASHDCSWTMLMRMRPENASEEYLKAFKRVARSRRLGFMMEATHLLKVDCIERGMIERRKEIKRMIAKREGKVVEEEPMVTDAERLDKVAMLLSSLFHRERSSTDTTPECVAMYNEFVTDMGHAELGAGTGPNIDFLQKEMQEAEADDNGQPVTDDTDPKRFRLPTEAFFYGIGWLAVAAPEKLNDYDALEVPLTDLVGGKAFRARCCPAFFSFCILLLEKLAMHKNPDAESEDFVDCAETLLTSVFFFLYERTDVAPQRPLMDTCLRIMNTVSNKHRESRKPPKYWPTYLRIFVTRCLRTREMPFEIQEVCYRLTTQAAWMVGKRFWSGDEQFVRVLAAMLAVHWRLMLEGLASREPFVTTYTLFVEIFLVCEERNRISDQTAICVANNCKEMLEAVAGYIRGEDQNPEKLRSSERFVVTTFLYVIGETGGLQMVSDDDEQTIIDWWLQHAVDQSDMFRQLMQCVRHIKKLDKRVMPALAGFMERGIVNGTSDDDRMVVMNSIFRLVRLKRKDFYDRDSLSDCVARLERVRTPKNFVDVLKTLK</sequence>
<proteinExistence type="predicted"/>
<reference evidence="1" key="2">
    <citation type="submission" date="2022-06" db="UniProtKB">
        <authorList>
            <consortium name="EnsemblMetazoa"/>
        </authorList>
    </citation>
    <scope>IDENTIFICATION</scope>
    <source>
        <strain evidence="1">PS312</strain>
    </source>
</reference>
<evidence type="ECO:0000313" key="1">
    <source>
        <dbReference type="EnsemblMetazoa" id="PPA07030.1"/>
    </source>
</evidence>
<name>A0A2A6B4R8_PRIPA</name>
<dbReference type="Proteomes" id="UP000005239">
    <property type="component" value="Unassembled WGS sequence"/>
</dbReference>
<keyword evidence="2" id="KW-1185">Reference proteome</keyword>
<dbReference type="AlphaFoldDB" id="A0A2A6B4R8"/>
<gene>
    <name evidence="1" type="primary">WBGene00096584</name>
</gene>